<dbReference type="EMBL" id="CADEPM010000004">
    <property type="protein sequence ID" value="CAB3405288.1"/>
    <property type="molecule type" value="Genomic_DNA"/>
</dbReference>
<organism evidence="2 3">
    <name type="scientific">Caenorhabditis bovis</name>
    <dbReference type="NCBI Taxonomy" id="2654633"/>
    <lineage>
        <taxon>Eukaryota</taxon>
        <taxon>Metazoa</taxon>
        <taxon>Ecdysozoa</taxon>
        <taxon>Nematoda</taxon>
        <taxon>Chromadorea</taxon>
        <taxon>Rhabditida</taxon>
        <taxon>Rhabditina</taxon>
        <taxon>Rhabditomorpha</taxon>
        <taxon>Rhabditoidea</taxon>
        <taxon>Rhabditidae</taxon>
        <taxon>Peloderinae</taxon>
        <taxon>Caenorhabditis</taxon>
    </lineage>
</organism>
<dbReference type="OrthoDB" id="5801240at2759"/>
<evidence type="ECO:0000313" key="2">
    <source>
        <dbReference type="EMBL" id="CAB3405288.1"/>
    </source>
</evidence>
<name>A0A8S1EZS9_9PELO</name>
<evidence type="ECO:0000313" key="3">
    <source>
        <dbReference type="Proteomes" id="UP000494206"/>
    </source>
</evidence>
<feature type="chain" id="PRO_5035789016" evidence="1">
    <location>
        <begin position="22"/>
        <end position="69"/>
    </location>
</feature>
<evidence type="ECO:0000256" key="1">
    <source>
        <dbReference type="SAM" id="SignalP"/>
    </source>
</evidence>
<dbReference type="AlphaFoldDB" id="A0A8S1EZS9"/>
<proteinExistence type="predicted"/>
<reference evidence="2 3" key="1">
    <citation type="submission" date="2020-04" db="EMBL/GenBank/DDBJ databases">
        <authorList>
            <person name="Laetsch R D."/>
            <person name="Stevens L."/>
            <person name="Kumar S."/>
            <person name="Blaxter L. M."/>
        </authorList>
    </citation>
    <scope>NUCLEOTIDE SEQUENCE [LARGE SCALE GENOMIC DNA]</scope>
</reference>
<gene>
    <name evidence="2" type="ORF">CBOVIS_LOCUS7504</name>
</gene>
<dbReference type="Proteomes" id="UP000494206">
    <property type="component" value="Unassembled WGS sequence"/>
</dbReference>
<accession>A0A8S1EZS9</accession>
<keyword evidence="3" id="KW-1185">Reference proteome</keyword>
<sequence length="69" mass="7882">MIRQLIVAILVVGLLTISAHSFYIAQDGGDDVWKVPQQDVLENIVSEMMSVQSVGPHQVRRQIFSRKFW</sequence>
<keyword evidence="1" id="KW-0732">Signal</keyword>
<feature type="signal peptide" evidence="1">
    <location>
        <begin position="1"/>
        <end position="21"/>
    </location>
</feature>
<protein>
    <submittedName>
        <fullName evidence="2">Uncharacterized protein</fullName>
    </submittedName>
</protein>
<comment type="caution">
    <text evidence="2">The sequence shown here is derived from an EMBL/GenBank/DDBJ whole genome shotgun (WGS) entry which is preliminary data.</text>
</comment>